<dbReference type="PANTHER" id="PTHR36749">
    <property type="entry name" value="F7O18.3 PROTEIN"/>
    <property type="match status" value="1"/>
</dbReference>
<proteinExistence type="predicted"/>
<feature type="region of interest" description="Disordered" evidence="1">
    <location>
        <begin position="1"/>
        <end position="43"/>
    </location>
</feature>
<dbReference type="AlphaFoldDB" id="A0A7S3XR18"/>
<sequence>MNLYADMPPTASSKEQKGSGKTDSFQGEKETVQEEEKSLAKEQEVTCALIEKSPGSAVEGKEGVQLDQGHIEESMNPNPSASTSTWSEKAREVHSAGVLAATSTGSDDLWQAQQINNPAPCIPRHLVLKPTRSVMKRRRLVTGHDNTNKNQPDAKKVRFAEASPLTVVLQSLGPAEPWGSTNDRNALQVLKRDTMAEDEKINDIMKKWQDRINSGKKGIDGVLKRASSEKEKESLLGEKVKLSEQRQDVDVTMALCRIAPHLLKPKKFSKASKLLEQLINTKMSSENSNEFADILGAAVGTGKMMHDEATYQSYISLFTAAYNQMGLFTDDRKSDVALWICAAVVFNCLSKDGLIETNGESTIAILESCVGLIDSSNGGPAISKQVLVARLYDVLGLLYSGFSYSWCTAEFKKRIISIFVVASKQRSFNKIQKNQLIRQLSTLRARL</sequence>
<name>A0A7S3XR18_HETAK</name>
<accession>A0A7S3XR18</accession>
<dbReference type="EMBL" id="HBIU01018128">
    <property type="protein sequence ID" value="CAE0629758.1"/>
    <property type="molecule type" value="Transcribed_RNA"/>
</dbReference>
<evidence type="ECO:0000313" key="2">
    <source>
        <dbReference type="EMBL" id="CAE0629758.1"/>
    </source>
</evidence>
<organism evidence="2">
    <name type="scientific">Heterosigma akashiwo</name>
    <name type="common">Chromophytic alga</name>
    <name type="synonym">Heterosigma carterae</name>
    <dbReference type="NCBI Taxonomy" id="2829"/>
    <lineage>
        <taxon>Eukaryota</taxon>
        <taxon>Sar</taxon>
        <taxon>Stramenopiles</taxon>
        <taxon>Ochrophyta</taxon>
        <taxon>Raphidophyceae</taxon>
        <taxon>Chattonellales</taxon>
        <taxon>Chattonellaceae</taxon>
        <taxon>Heterosigma</taxon>
    </lineage>
</organism>
<evidence type="ECO:0000256" key="1">
    <source>
        <dbReference type="SAM" id="MobiDB-lite"/>
    </source>
</evidence>
<feature type="compositionally biased region" description="Basic and acidic residues" evidence="1">
    <location>
        <begin position="14"/>
        <end position="43"/>
    </location>
</feature>
<protein>
    <submittedName>
        <fullName evidence="2">Uncharacterized protein</fullName>
    </submittedName>
</protein>
<dbReference type="PANTHER" id="PTHR36749:SF1">
    <property type="entry name" value="F7O18.3 PROTEIN"/>
    <property type="match status" value="1"/>
</dbReference>
<reference evidence="2" key="1">
    <citation type="submission" date="2021-01" db="EMBL/GenBank/DDBJ databases">
        <authorList>
            <person name="Corre E."/>
            <person name="Pelletier E."/>
            <person name="Niang G."/>
            <person name="Scheremetjew M."/>
            <person name="Finn R."/>
            <person name="Kale V."/>
            <person name="Holt S."/>
            <person name="Cochrane G."/>
            <person name="Meng A."/>
            <person name="Brown T."/>
            <person name="Cohen L."/>
        </authorList>
    </citation>
    <scope>NUCLEOTIDE SEQUENCE</scope>
    <source>
        <strain evidence="2">CCMP3107</strain>
    </source>
</reference>
<gene>
    <name evidence="2" type="ORF">HAKA00212_LOCUS8444</name>
</gene>